<evidence type="ECO:0000256" key="2">
    <source>
        <dbReference type="ARBA" id="ARBA00023242"/>
    </source>
</evidence>
<dbReference type="PANTHER" id="PTHR31001:SF45">
    <property type="entry name" value="ZN(II)2CYS6 TRANSCRIPTION FACTOR (EUROFUNG)"/>
    <property type="match status" value="1"/>
</dbReference>
<evidence type="ECO:0008006" key="5">
    <source>
        <dbReference type="Google" id="ProtNLM"/>
    </source>
</evidence>
<dbReference type="GO" id="GO:0005634">
    <property type="term" value="C:nucleus"/>
    <property type="evidence" value="ECO:0007669"/>
    <property type="project" value="UniProtKB-SubCell"/>
</dbReference>
<dbReference type="EMBL" id="LCWV01000004">
    <property type="protein sequence ID" value="PWI73503.1"/>
    <property type="molecule type" value="Genomic_DNA"/>
</dbReference>
<name>A0A2U3EG97_PURLI</name>
<dbReference type="InterPro" id="IPR050613">
    <property type="entry name" value="Sec_Metabolite_Reg"/>
</dbReference>
<dbReference type="Proteomes" id="UP000245956">
    <property type="component" value="Unassembled WGS sequence"/>
</dbReference>
<sequence length="133" mass="15014">MSRRRSLVRKPSTLINLSTLHPEAVDIFRLGQVYLENVDPLFKVTHNPSLQRRFAAAARSLTSNGPSFEALIFSIYCLPTFSLTEEDCLAMFGLTKDDLQTQYQFGSQQALVNAGLLILELAWWCETGLLGRY</sequence>
<protein>
    <recommendedName>
        <fullName evidence="5">Fungal specific transcription factor domain-containing protein</fullName>
    </recommendedName>
</protein>
<reference evidence="3 4" key="1">
    <citation type="journal article" date="2016" name="Front. Microbiol.">
        <title>Genome and transcriptome sequences reveal the specific parasitism of the nematophagous Purpureocillium lilacinum 36-1.</title>
        <authorList>
            <person name="Xie J."/>
            <person name="Li S."/>
            <person name="Mo C."/>
            <person name="Xiao X."/>
            <person name="Peng D."/>
            <person name="Wang G."/>
            <person name="Xiao Y."/>
        </authorList>
    </citation>
    <scope>NUCLEOTIDE SEQUENCE [LARGE SCALE GENOMIC DNA]</scope>
    <source>
        <strain evidence="3 4">36-1</strain>
    </source>
</reference>
<dbReference type="PANTHER" id="PTHR31001">
    <property type="entry name" value="UNCHARACTERIZED TRANSCRIPTIONAL REGULATORY PROTEIN"/>
    <property type="match status" value="1"/>
</dbReference>
<evidence type="ECO:0000313" key="3">
    <source>
        <dbReference type="EMBL" id="PWI73503.1"/>
    </source>
</evidence>
<evidence type="ECO:0000256" key="1">
    <source>
        <dbReference type="ARBA" id="ARBA00004123"/>
    </source>
</evidence>
<accession>A0A2U3EG97</accession>
<evidence type="ECO:0000313" key="4">
    <source>
        <dbReference type="Proteomes" id="UP000245956"/>
    </source>
</evidence>
<dbReference type="CDD" id="cd12148">
    <property type="entry name" value="fungal_TF_MHR"/>
    <property type="match status" value="1"/>
</dbReference>
<proteinExistence type="predicted"/>
<comment type="caution">
    <text evidence="3">The sequence shown here is derived from an EMBL/GenBank/DDBJ whole genome shotgun (WGS) entry which is preliminary data.</text>
</comment>
<organism evidence="3 4">
    <name type="scientific">Purpureocillium lilacinum</name>
    <name type="common">Paecilomyces lilacinus</name>
    <dbReference type="NCBI Taxonomy" id="33203"/>
    <lineage>
        <taxon>Eukaryota</taxon>
        <taxon>Fungi</taxon>
        <taxon>Dikarya</taxon>
        <taxon>Ascomycota</taxon>
        <taxon>Pezizomycotina</taxon>
        <taxon>Sordariomycetes</taxon>
        <taxon>Hypocreomycetidae</taxon>
        <taxon>Hypocreales</taxon>
        <taxon>Ophiocordycipitaceae</taxon>
        <taxon>Purpureocillium</taxon>
    </lineage>
</organism>
<gene>
    <name evidence="3" type="ORF">PCL_08779</name>
</gene>
<keyword evidence="2" id="KW-0539">Nucleus</keyword>
<dbReference type="AlphaFoldDB" id="A0A2U3EG97"/>
<comment type="subcellular location">
    <subcellularLocation>
        <location evidence="1">Nucleus</location>
    </subcellularLocation>
</comment>